<dbReference type="RefSeq" id="WP_150061136.1">
    <property type="nucleotide sequence ID" value="NZ_JACHII010000003.1"/>
</dbReference>
<name>A0A5M6IFQ6_9PROT</name>
<dbReference type="AlphaFoldDB" id="A0A5M6IFQ6"/>
<feature type="region of interest" description="Disordered" evidence="1">
    <location>
        <begin position="137"/>
        <end position="173"/>
    </location>
</feature>
<organism evidence="2 3">
    <name type="scientific">Roseospira marina</name>
    <dbReference type="NCBI Taxonomy" id="140057"/>
    <lineage>
        <taxon>Bacteria</taxon>
        <taxon>Pseudomonadati</taxon>
        <taxon>Pseudomonadota</taxon>
        <taxon>Alphaproteobacteria</taxon>
        <taxon>Rhodospirillales</taxon>
        <taxon>Rhodospirillaceae</taxon>
        <taxon>Roseospira</taxon>
    </lineage>
</organism>
<dbReference type="Proteomes" id="UP000324065">
    <property type="component" value="Unassembled WGS sequence"/>
</dbReference>
<feature type="region of interest" description="Disordered" evidence="1">
    <location>
        <begin position="335"/>
        <end position="434"/>
    </location>
</feature>
<reference evidence="2 3" key="1">
    <citation type="submission" date="2019-09" db="EMBL/GenBank/DDBJ databases">
        <title>Genome sequence of Roseospira marina, one of the more divergent members of the non-sulfur purple photosynthetic bacterial family, the Rhodospirillaceae.</title>
        <authorList>
            <person name="Meyer T."/>
            <person name="Kyndt J."/>
        </authorList>
    </citation>
    <scope>NUCLEOTIDE SEQUENCE [LARGE SCALE GENOMIC DNA]</scope>
    <source>
        <strain evidence="2 3">DSM 15113</strain>
    </source>
</reference>
<feature type="compositionally biased region" description="Low complexity" evidence="1">
    <location>
        <begin position="344"/>
        <end position="353"/>
    </location>
</feature>
<proteinExistence type="predicted"/>
<dbReference type="OrthoDB" id="7338235at2"/>
<evidence type="ECO:0000313" key="2">
    <source>
        <dbReference type="EMBL" id="KAA5607126.1"/>
    </source>
</evidence>
<protein>
    <submittedName>
        <fullName evidence="2">Uncharacterized protein</fullName>
    </submittedName>
</protein>
<sequence length="524" mass="54555">MSTLTTLDRIAPRACRSRLAVIALSAILAGCAVGEGGMLEVANPPAPAADSALAALSRGDLEQAEAWAARALRENPRDPYALLIWGMLSERAGQPAVAREAYDTIVRLDPSVTIDLTPMDIDTAPRPIVDIAEERRDRLPPTPVGPGLARVPGVTGPSALATPDSTAPARSDEAWSNMAQRFETMERLYDEGLITNTEYAERRAQNLGALLPLTQAPPAAGLNRAAPRPTAVVGRLQDLAETLETGAISPRQHAEEREAILDALLPAEPQLRADATAQPSSTGEAARMGRRLETALRHGLVTGEEYDAERAALRDLAAPMAGGDTAALRRIVPAARPEPPTAPAPTGTASQPADGAEAGMTGSAPPASGDAPGASRSPGPSSDAPRPLLPVEPRVGPFEPGATAGPPTANREDPATQRFSGVTGSATGSDAAAAATRPVAPGDYVHLASYRDMESARAGWTALSRRYAGLMRDMSPHFESITLPGKGTFIRLKAGPVAIPGGPVRLCDQLQATGQFCEPTPLEP</sequence>
<evidence type="ECO:0000313" key="3">
    <source>
        <dbReference type="Proteomes" id="UP000324065"/>
    </source>
</evidence>
<evidence type="ECO:0000256" key="1">
    <source>
        <dbReference type="SAM" id="MobiDB-lite"/>
    </source>
</evidence>
<gene>
    <name evidence="2" type="ORF">F1188_04285</name>
</gene>
<feature type="compositionally biased region" description="Low complexity" evidence="1">
    <location>
        <begin position="420"/>
        <end position="434"/>
    </location>
</feature>
<dbReference type="SUPFAM" id="SSF48452">
    <property type="entry name" value="TPR-like"/>
    <property type="match status" value="1"/>
</dbReference>
<dbReference type="InterPro" id="IPR011990">
    <property type="entry name" value="TPR-like_helical_dom_sf"/>
</dbReference>
<feature type="compositionally biased region" description="Low complexity" evidence="1">
    <location>
        <begin position="362"/>
        <end position="386"/>
    </location>
</feature>
<dbReference type="EMBL" id="VWPJ01000002">
    <property type="protein sequence ID" value="KAA5607126.1"/>
    <property type="molecule type" value="Genomic_DNA"/>
</dbReference>
<accession>A0A5M6IFQ6</accession>
<dbReference type="Gene3D" id="1.25.40.10">
    <property type="entry name" value="Tetratricopeptide repeat domain"/>
    <property type="match status" value="1"/>
</dbReference>
<comment type="caution">
    <text evidence="2">The sequence shown here is derived from an EMBL/GenBank/DDBJ whole genome shotgun (WGS) entry which is preliminary data.</text>
</comment>
<keyword evidence="3" id="KW-1185">Reference proteome</keyword>